<dbReference type="GO" id="GO:0030133">
    <property type="term" value="C:transport vesicle"/>
    <property type="evidence" value="ECO:0007669"/>
    <property type="project" value="InterPro"/>
</dbReference>
<dbReference type="AlphaFoldDB" id="A0AAN8NRM0"/>
<sequence length="126" mass="15302">MANVIKDIGEIWTRLFDHRPFINGEIKFFLQEFEEKRGDKEVERLFETLQNLTEIRYTQLDKIKLQGETNLETLKKQVDESTSMLNRILEREGSYKEKFLHAFLEKNAFIYIKVFYRIQIYKQTEN</sequence>
<name>A0AAN8NRM0_POLSC</name>
<dbReference type="PANTHER" id="PTHR31784">
    <property type="entry name" value="BIOGENESIS OF LYSOSOME-RELATED ORGANELLES COMPLEX 1 SUBUNIT 5"/>
    <property type="match status" value="1"/>
</dbReference>
<evidence type="ECO:0000313" key="4">
    <source>
        <dbReference type="Proteomes" id="UP001372834"/>
    </source>
</evidence>
<dbReference type="Pfam" id="PF14942">
    <property type="entry name" value="Muted"/>
    <property type="match status" value="1"/>
</dbReference>
<dbReference type="PANTHER" id="PTHR31784:SF2">
    <property type="entry name" value="BIOGENESIS OF LYSOSOME-RELATED ORGANELLES COMPLEX 1 SUBUNIT 5"/>
    <property type="match status" value="1"/>
</dbReference>
<dbReference type="EMBL" id="JAWJWE010000040">
    <property type="protein sequence ID" value="KAK6619674.1"/>
    <property type="molecule type" value="Genomic_DNA"/>
</dbReference>
<dbReference type="GO" id="GO:0031083">
    <property type="term" value="C:BLOC-1 complex"/>
    <property type="evidence" value="ECO:0007669"/>
    <property type="project" value="InterPro"/>
</dbReference>
<evidence type="ECO:0000256" key="1">
    <source>
        <dbReference type="ARBA" id="ARBA00010754"/>
    </source>
</evidence>
<dbReference type="InterPro" id="IPR017243">
    <property type="entry name" value="Bloc1s5"/>
</dbReference>
<protein>
    <recommendedName>
        <fullName evidence="2">Biogenesis of lysosome-related organelles complex 1 subunit 5</fullName>
    </recommendedName>
</protein>
<accession>A0AAN8NRM0</accession>
<comment type="caution">
    <text evidence="3">The sequence shown here is derived from an EMBL/GenBank/DDBJ whole genome shotgun (WGS) entry which is preliminary data.</text>
</comment>
<dbReference type="Proteomes" id="UP001372834">
    <property type="component" value="Unassembled WGS sequence"/>
</dbReference>
<gene>
    <name evidence="3" type="ORF">RUM43_012431</name>
</gene>
<reference evidence="3 4" key="1">
    <citation type="submission" date="2023-10" db="EMBL/GenBank/DDBJ databases">
        <title>Genomes of two closely related lineages of the louse Polyplax serrata with different host specificities.</title>
        <authorList>
            <person name="Martinu J."/>
            <person name="Tarabai H."/>
            <person name="Stefka J."/>
            <person name="Hypsa V."/>
        </authorList>
    </citation>
    <scope>NUCLEOTIDE SEQUENCE [LARGE SCALE GENOMIC DNA]</scope>
    <source>
        <strain evidence="3">HR10_N</strain>
    </source>
</reference>
<organism evidence="3 4">
    <name type="scientific">Polyplax serrata</name>
    <name type="common">Common mouse louse</name>
    <dbReference type="NCBI Taxonomy" id="468196"/>
    <lineage>
        <taxon>Eukaryota</taxon>
        <taxon>Metazoa</taxon>
        <taxon>Ecdysozoa</taxon>
        <taxon>Arthropoda</taxon>
        <taxon>Hexapoda</taxon>
        <taxon>Insecta</taxon>
        <taxon>Pterygota</taxon>
        <taxon>Neoptera</taxon>
        <taxon>Paraneoptera</taxon>
        <taxon>Psocodea</taxon>
        <taxon>Troctomorpha</taxon>
        <taxon>Phthiraptera</taxon>
        <taxon>Anoplura</taxon>
        <taxon>Polyplacidae</taxon>
        <taxon>Polyplax</taxon>
    </lineage>
</organism>
<evidence type="ECO:0000256" key="2">
    <source>
        <dbReference type="ARBA" id="ARBA00019580"/>
    </source>
</evidence>
<proteinExistence type="inferred from homology"/>
<comment type="similarity">
    <text evidence="1">Belongs to the BLOC1S5 family.</text>
</comment>
<evidence type="ECO:0000313" key="3">
    <source>
        <dbReference type="EMBL" id="KAK6619674.1"/>
    </source>
</evidence>